<dbReference type="EMBL" id="KV454475">
    <property type="protein sequence ID" value="ODV63499.1"/>
    <property type="molecule type" value="Genomic_DNA"/>
</dbReference>
<dbReference type="GO" id="GO:0043022">
    <property type="term" value="F:ribosome binding"/>
    <property type="evidence" value="ECO:0007669"/>
    <property type="project" value="TreeGrafter"/>
</dbReference>
<dbReference type="InterPro" id="IPR001841">
    <property type="entry name" value="Znf_RING"/>
</dbReference>
<comment type="catalytic activity">
    <reaction evidence="1">
        <text>S-ubiquitinyl-[E2 ubiquitin-conjugating enzyme]-L-cysteine + [acceptor protein]-L-lysine = [E2 ubiquitin-conjugating enzyme]-L-cysteine + N(6)-ubiquitinyl-[acceptor protein]-L-lysine.</text>
        <dbReference type="EC" id="2.3.2.27"/>
    </reaction>
</comment>
<evidence type="ECO:0000256" key="6">
    <source>
        <dbReference type="ARBA" id="ARBA00022553"/>
    </source>
</evidence>
<dbReference type="Pfam" id="PF23230">
    <property type="entry name" value="zf-C2H2_13"/>
    <property type="match status" value="1"/>
</dbReference>
<dbReference type="GO" id="GO:0072344">
    <property type="term" value="P:rescue of stalled ribosome"/>
    <property type="evidence" value="ECO:0007669"/>
    <property type="project" value="InterPro"/>
</dbReference>
<dbReference type="GO" id="GO:0008270">
    <property type="term" value="F:zinc ion binding"/>
    <property type="evidence" value="ECO:0007669"/>
    <property type="project" value="UniProtKB-KW"/>
</dbReference>
<keyword evidence="10" id="KW-0862">Zinc</keyword>
<keyword evidence="8" id="KW-0479">Metal-binding</keyword>
<dbReference type="CDD" id="cd16615">
    <property type="entry name" value="RING-HC_ZNF598"/>
    <property type="match status" value="1"/>
</dbReference>
<name>A0A1D2VPH6_9ASCO</name>
<dbReference type="InterPro" id="IPR041888">
    <property type="entry name" value="RING-HC_ZNF598/HEL2"/>
</dbReference>
<dbReference type="InterPro" id="IPR057634">
    <property type="entry name" value="PAH_ZNF598/HEL2"/>
</dbReference>
<evidence type="ECO:0000256" key="11">
    <source>
        <dbReference type="ARBA" id="ARBA00035113"/>
    </source>
</evidence>
<evidence type="ECO:0000256" key="1">
    <source>
        <dbReference type="ARBA" id="ARBA00000900"/>
    </source>
</evidence>
<keyword evidence="6" id="KW-0597">Phosphoprotein</keyword>
<dbReference type="EC" id="2.3.2.27" evidence="4"/>
<accession>A0A1D2VPH6</accession>
<keyword evidence="9 12" id="KW-0863">Zinc-finger</keyword>
<evidence type="ECO:0000256" key="2">
    <source>
        <dbReference type="ARBA" id="ARBA00004496"/>
    </source>
</evidence>
<dbReference type="PANTHER" id="PTHR22938">
    <property type="entry name" value="ZINC FINGER PROTEIN 598"/>
    <property type="match status" value="1"/>
</dbReference>
<comment type="subcellular location">
    <subcellularLocation>
        <location evidence="2">Cytoplasm</location>
    </subcellularLocation>
</comment>
<evidence type="ECO:0000256" key="9">
    <source>
        <dbReference type="ARBA" id="ARBA00022771"/>
    </source>
</evidence>
<dbReference type="AlphaFoldDB" id="A0A1D2VPH6"/>
<dbReference type="Proteomes" id="UP000095038">
    <property type="component" value="Unassembled WGS sequence"/>
</dbReference>
<dbReference type="InterPro" id="IPR056437">
    <property type="entry name" value="Znf-C2H2_ZNF598/HEL2"/>
</dbReference>
<evidence type="ECO:0000256" key="7">
    <source>
        <dbReference type="ARBA" id="ARBA00022679"/>
    </source>
</evidence>
<sequence>MDFNTTPRERNAPKTRYSKTNNFRRNQNRQTNKNKDLKTTWKPNFTDPKKQDDDDLDESDICIICANKIECAALSACNHITCHVCTLRQRALYKKKACIVCRTENEFVIFCDELDKDIDDFSNTEPVYKDDTLGINFYSLNAYNKTIELLKHRCPVKDCAKEYNTIYGLNDHTKNDHEKFYCLICAKYKHAFTSELKLYTYNQLRKHKKFGDEQGFTGHPTCQFCVKFNFYSEDELNVHLREKHEKCQLCEQIGITKPQYFLNYNTLYQHFSKDHYVCTVPKCIEDKFIAFSNDIDLKAHIIKDHPELSGGSKSLQLFNSGYDNLGGTRRYQSQLSTFQIPFQSNSNNNNNNNNNNSNNNNNNHNNNNNKNNNINRNDRISEDPEIKKMRFEERARHYLQYSSDDFESFQQINKNYRDKKITSDQFLDRYVELFKSVNSSDIDLLVQEFTDLMGKKSSLSKSLLETAKNSITARKNELDFPELSGSKSGSSVSISTKMPVKKPTQTYSSHFNEQNFPSLSDFARSRNSSTKLNNSATNLKLNSNSNLNWVTLKASKKKSLSSTDFPSLKQKALSSNSSLSIDSLSSLSSSKRVLNWGESQEPTLNKTSIKKNDSLENFPSLSKPSGKLPVIERNVRYSNVKIKKTEKTPKPSYAASSSGAGVRIIKPKTSTGLVVTNNKTSLKEEEFPSLPTKVQRFPSAVPPVETDPKGWGKQKTENDSKNEINGIPIIHTSTKKGKKNKKKILFHVGI</sequence>
<dbReference type="OrthoDB" id="3838338at2759"/>
<evidence type="ECO:0000313" key="15">
    <source>
        <dbReference type="EMBL" id="ODV63499.1"/>
    </source>
</evidence>
<dbReference type="InterPro" id="IPR044288">
    <property type="entry name" value="ZNF598/HEL2"/>
</dbReference>
<dbReference type="PROSITE" id="PS50089">
    <property type="entry name" value="ZF_RING_2"/>
    <property type="match status" value="1"/>
</dbReference>
<evidence type="ECO:0000256" key="4">
    <source>
        <dbReference type="ARBA" id="ARBA00012483"/>
    </source>
</evidence>
<feature type="region of interest" description="Disordered" evidence="13">
    <location>
        <begin position="698"/>
        <end position="738"/>
    </location>
</feature>
<dbReference type="Pfam" id="PF23202">
    <property type="entry name" value="PAH_ZNF598"/>
    <property type="match status" value="1"/>
</dbReference>
<evidence type="ECO:0000256" key="8">
    <source>
        <dbReference type="ARBA" id="ARBA00022723"/>
    </source>
</evidence>
<evidence type="ECO:0000256" key="3">
    <source>
        <dbReference type="ARBA" id="ARBA00004906"/>
    </source>
</evidence>
<gene>
    <name evidence="15" type="ORF">ASCRUDRAFT_67596</name>
</gene>
<feature type="region of interest" description="Disordered" evidence="13">
    <location>
        <begin position="1"/>
        <end position="55"/>
    </location>
</feature>
<dbReference type="Pfam" id="PF25447">
    <property type="entry name" value="RING_ZNF598"/>
    <property type="match status" value="1"/>
</dbReference>
<dbReference type="GeneID" id="30965044"/>
<comment type="pathway">
    <text evidence="3">Protein modification; protein ubiquitination.</text>
</comment>
<evidence type="ECO:0000256" key="10">
    <source>
        <dbReference type="ARBA" id="ARBA00022833"/>
    </source>
</evidence>
<dbReference type="Gene3D" id="3.30.40.10">
    <property type="entry name" value="Zinc/RING finger domain, C3HC4 (zinc finger)"/>
    <property type="match status" value="1"/>
</dbReference>
<dbReference type="GO" id="GO:0005737">
    <property type="term" value="C:cytoplasm"/>
    <property type="evidence" value="ECO:0007669"/>
    <property type="project" value="UniProtKB-SubCell"/>
</dbReference>
<evidence type="ECO:0000256" key="12">
    <source>
        <dbReference type="PROSITE-ProRule" id="PRU00175"/>
    </source>
</evidence>
<feature type="compositionally biased region" description="Low complexity" evidence="13">
    <location>
        <begin position="344"/>
        <end position="375"/>
    </location>
</feature>
<dbReference type="PANTHER" id="PTHR22938:SF0">
    <property type="entry name" value="E3 UBIQUITIN-PROTEIN LIGASE ZNF598"/>
    <property type="match status" value="1"/>
</dbReference>
<reference evidence="16" key="1">
    <citation type="submission" date="2016-05" db="EMBL/GenBank/DDBJ databases">
        <title>Comparative genomics of biotechnologically important yeasts.</title>
        <authorList>
            <consortium name="DOE Joint Genome Institute"/>
            <person name="Riley R."/>
            <person name="Haridas S."/>
            <person name="Wolfe K.H."/>
            <person name="Lopes M.R."/>
            <person name="Hittinger C.T."/>
            <person name="Goker M."/>
            <person name="Salamov A."/>
            <person name="Wisecaver J."/>
            <person name="Long T.M."/>
            <person name="Aerts A.L."/>
            <person name="Barry K."/>
            <person name="Choi C."/>
            <person name="Clum A."/>
            <person name="Coughlan A.Y."/>
            <person name="Deshpande S."/>
            <person name="Douglass A.P."/>
            <person name="Hanson S.J."/>
            <person name="Klenk H.-P."/>
            <person name="Labutti K."/>
            <person name="Lapidus A."/>
            <person name="Lindquist E."/>
            <person name="Lipzen A."/>
            <person name="Meier-Kolthoff J.P."/>
            <person name="Ohm R.A."/>
            <person name="Otillar R.P."/>
            <person name="Pangilinan J."/>
            <person name="Peng Y."/>
            <person name="Rokas A."/>
            <person name="Rosa C.A."/>
            <person name="Scheuner C."/>
            <person name="Sibirny A.A."/>
            <person name="Slot J.C."/>
            <person name="Stielow J.B."/>
            <person name="Sun H."/>
            <person name="Kurtzman C.P."/>
            <person name="Blackwell M."/>
            <person name="Grigoriev I.V."/>
            <person name="Jeffries T.W."/>
        </authorList>
    </citation>
    <scope>NUCLEOTIDE SEQUENCE [LARGE SCALE GENOMIC DNA]</scope>
    <source>
        <strain evidence="16">DSM 1968</strain>
    </source>
</reference>
<feature type="domain" description="RING-type" evidence="14">
    <location>
        <begin position="62"/>
        <end position="102"/>
    </location>
</feature>
<organism evidence="15 16">
    <name type="scientific">Ascoidea rubescens DSM 1968</name>
    <dbReference type="NCBI Taxonomy" id="1344418"/>
    <lineage>
        <taxon>Eukaryota</taxon>
        <taxon>Fungi</taxon>
        <taxon>Dikarya</taxon>
        <taxon>Ascomycota</taxon>
        <taxon>Saccharomycotina</taxon>
        <taxon>Saccharomycetes</taxon>
        <taxon>Ascoideaceae</taxon>
        <taxon>Ascoidea</taxon>
    </lineage>
</organism>
<dbReference type="InterPro" id="IPR013083">
    <property type="entry name" value="Znf_RING/FYVE/PHD"/>
</dbReference>
<feature type="region of interest" description="Disordered" evidence="13">
    <location>
        <begin position="341"/>
        <end position="383"/>
    </location>
</feature>
<dbReference type="PROSITE" id="PS00028">
    <property type="entry name" value="ZINC_FINGER_C2H2_1"/>
    <property type="match status" value="1"/>
</dbReference>
<dbReference type="RefSeq" id="XP_020049806.1">
    <property type="nucleotide sequence ID" value="XM_020191408.1"/>
</dbReference>
<dbReference type="GO" id="GO:0016567">
    <property type="term" value="P:protein ubiquitination"/>
    <property type="evidence" value="ECO:0007669"/>
    <property type="project" value="TreeGrafter"/>
</dbReference>
<protein>
    <recommendedName>
        <fullName evidence="4">RING-type E3 ubiquitin transferase</fullName>
        <ecNumber evidence="4">2.3.2.27</ecNumber>
    </recommendedName>
</protein>
<keyword evidence="16" id="KW-1185">Reference proteome</keyword>
<dbReference type="GO" id="GO:0061630">
    <property type="term" value="F:ubiquitin protein ligase activity"/>
    <property type="evidence" value="ECO:0007669"/>
    <property type="project" value="UniProtKB-EC"/>
</dbReference>
<dbReference type="SMART" id="SM00355">
    <property type="entry name" value="ZnF_C2H2"/>
    <property type="match status" value="4"/>
</dbReference>
<proteinExistence type="inferred from homology"/>
<dbReference type="FunCoup" id="A0A1D2VPH6">
    <property type="interactions" value="75"/>
</dbReference>
<evidence type="ECO:0000313" key="16">
    <source>
        <dbReference type="Proteomes" id="UP000095038"/>
    </source>
</evidence>
<feature type="compositionally biased region" description="Basic and acidic residues" evidence="13">
    <location>
        <begin position="706"/>
        <end position="722"/>
    </location>
</feature>
<keyword evidence="7" id="KW-0808">Transferase</keyword>
<comment type="similarity">
    <text evidence="11">Belongs to the ZNF598/HEL2 family.</text>
</comment>
<evidence type="ECO:0000259" key="14">
    <source>
        <dbReference type="PROSITE" id="PS50089"/>
    </source>
</evidence>
<feature type="compositionally biased region" description="Low complexity" evidence="13">
    <location>
        <begin position="19"/>
        <end position="31"/>
    </location>
</feature>
<evidence type="ECO:0000256" key="5">
    <source>
        <dbReference type="ARBA" id="ARBA00022490"/>
    </source>
</evidence>
<keyword evidence="5" id="KW-0963">Cytoplasm</keyword>
<evidence type="ECO:0000256" key="13">
    <source>
        <dbReference type="SAM" id="MobiDB-lite"/>
    </source>
</evidence>
<dbReference type="InterPro" id="IPR013087">
    <property type="entry name" value="Znf_C2H2_type"/>
</dbReference>
<dbReference type="STRING" id="1344418.A0A1D2VPH6"/>
<dbReference type="InParanoid" id="A0A1D2VPH6"/>